<dbReference type="STRING" id="1121429.SAMN02745133_00087"/>
<organism evidence="2 3">
    <name type="scientific">Desulforamulus putei DSM 12395</name>
    <dbReference type="NCBI Taxonomy" id="1121429"/>
    <lineage>
        <taxon>Bacteria</taxon>
        <taxon>Bacillati</taxon>
        <taxon>Bacillota</taxon>
        <taxon>Clostridia</taxon>
        <taxon>Eubacteriales</taxon>
        <taxon>Peptococcaceae</taxon>
        <taxon>Desulforamulus</taxon>
    </lineage>
</organism>
<dbReference type="Proteomes" id="UP000184148">
    <property type="component" value="Unassembled WGS sequence"/>
</dbReference>
<sequence length="190" mass="20776">MTIKYKKFREGLIKLKKTLSGITVDCVKGDIAAQKGYDAVVNAANAWLRPGGGVAGFIHAAAGPGLVEECRPLAPIKPGQAVITSGCNLPNRYVIHCLGPVYGKDEPADQLLADCYRNALKLAEQHKVVSIAFPVISTGAFGYPFKEAVQVILTTLKEMMPHLKSVKRITFVTRNDEKYNILKKELANFY</sequence>
<dbReference type="PANTHER" id="PTHR11106:SF27">
    <property type="entry name" value="MACRO DOMAIN-CONTAINING PROTEIN"/>
    <property type="match status" value="1"/>
</dbReference>
<dbReference type="Gene3D" id="3.40.220.10">
    <property type="entry name" value="Leucine Aminopeptidase, subunit E, domain 1"/>
    <property type="match status" value="1"/>
</dbReference>
<dbReference type="EMBL" id="FQUY01000001">
    <property type="protein sequence ID" value="SHE30475.1"/>
    <property type="molecule type" value="Genomic_DNA"/>
</dbReference>
<keyword evidence="3" id="KW-1185">Reference proteome</keyword>
<dbReference type="PROSITE" id="PS51154">
    <property type="entry name" value="MACRO"/>
    <property type="match status" value="1"/>
</dbReference>
<dbReference type="PANTHER" id="PTHR11106">
    <property type="entry name" value="GANGLIOSIDE INDUCED DIFFERENTIATION ASSOCIATED PROTEIN 2-RELATED"/>
    <property type="match status" value="1"/>
</dbReference>
<dbReference type="SMART" id="SM00506">
    <property type="entry name" value="A1pp"/>
    <property type="match status" value="1"/>
</dbReference>
<protein>
    <submittedName>
        <fullName evidence="2">O-acetyl-ADP-ribose deacetylase (Regulator of RNase III), contains Macro domain</fullName>
    </submittedName>
</protein>
<evidence type="ECO:0000259" key="1">
    <source>
        <dbReference type="PROSITE" id="PS51154"/>
    </source>
</evidence>
<evidence type="ECO:0000313" key="3">
    <source>
        <dbReference type="Proteomes" id="UP000184148"/>
    </source>
</evidence>
<gene>
    <name evidence="2" type="ORF">SAMN02745133_00087</name>
</gene>
<feature type="domain" description="Macro" evidence="1">
    <location>
        <begin position="11"/>
        <end position="190"/>
    </location>
</feature>
<dbReference type="AlphaFoldDB" id="A0A1M4SE76"/>
<dbReference type="InterPro" id="IPR043472">
    <property type="entry name" value="Macro_dom-like"/>
</dbReference>
<proteinExistence type="predicted"/>
<dbReference type="Pfam" id="PF01661">
    <property type="entry name" value="Macro"/>
    <property type="match status" value="1"/>
</dbReference>
<dbReference type="InterPro" id="IPR002589">
    <property type="entry name" value="Macro_dom"/>
</dbReference>
<reference evidence="3" key="1">
    <citation type="submission" date="2016-11" db="EMBL/GenBank/DDBJ databases">
        <authorList>
            <person name="Varghese N."/>
            <person name="Submissions S."/>
        </authorList>
    </citation>
    <scope>NUCLEOTIDE SEQUENCE [LARGE SCALE GENOMIC DNA]</scope>
    <source>
        <strain evidence="3">DSM 12395</strain>
    </source>
</reference>
<dbReference type="SUPFAM" id="SSF52949">
    <property type="entry name" value="Macro domain-like"/>
    <property type="match status" value="1"/>
</dbReference>
<name>A0A1M4SE76_9FIRM</name>
<evidence type="ECO:0000313" key="2">
    <source>
        <dbReference type="EMBL" id="SHE30475.1"/>
    </source>
</evidence>
<accession>A0A1M4SE76</accession>